<dbReference type="Pfam" id="PF12802">
    <property type="entry name" value="MarR_2"/>
    <property type="match status" value="1"/>
</dbReference>
<dbReference type="InterPro" id="IPR000835">
    <property type="entry name" value="HTH_MarR-typ"/>
</dbReference>
<dbReference type="PANTHER" id="PTHR33164">
    <property type="entry name" value="TRANSCRIPTIONAL REGULATOR, MARR FAMILY"/>
    <property type="match status" value="1"/>
</dbReference>
<dbReference type="GO" id="GO:0006950">
    <property type="term" value="P:response to stress"/>
    <property type="evidence" value="ECO:0007669"/>
    <property type="project" value="TreeGrafter"/>
</dbReference>
<proteinExistence type="predicted"/>
<keyword evidence="3" id="KW-1185">Reference proteome</keyword>
<dbReference type="PATRIC" id="fig|927661.3.peg.1128"/>
<name>A0A010ZS90_9ACTN</name>
<organism evidence="2 3">
    <name type="scientific">Cryptosporangium arvum DSM 44712</name>
    <dbReference type="NCBI Taxonomy" id="927661"/>
    <lineage>
        <taxon>Bacteria</taxon>
        <taxon>Bacillati</taxon>
        <taxon>Actinomycetota</taxon>
        <taxon>Actinomycetes</taxon>
        <taxon>Cryptosporangiales</taxon>
        <taxon>Cryptosporangiaceae</taxon>
        <taxon>Cryptosporangium</taxon>
    </lineage>
</organism>
<dbReference type="InterPro" id="IPR036388">
    <property type="entry name" value="WH-like_DNA-bd_sf"/>
</dbReference>
<dbReference type="SUPFAM" id="SSF46785">
    <property type="entry name" value="Winged helix' DNA-binding domain"/>
    <property type="match status" value="1"/>
</dbReference>
<dbReference type="HOGENOM" id="CLU_083287_2_2_11"/>
<dbReference type="AlphaFoldDB" id="A0A010ZS90"/>
<feature type="domain" description="HTH marR-type" evidence="1">
    <location>
        <begin position="23"/>
        <end position="159"/>
    </location>
</feature>
<dbReference type="InterPro" id="IPR039422">
    <property type="entry name" value="MarR/SlyA-like"/>
</dbReference>
<dbReference type="SMART" id="SM00347">
    <property type="entry name" value="HTH_MARR"/>
    <property type="match status" value="1"/>
</dbReference>
<accession>A0A010ZS90</accession>
<dbReference type="PRINTS" id="PR00598">
    <property type="entry name" value="HTHMARR"/>
</dbReference>
<evidence type="ECO:0000259" key="1">
    <source>
        <dbReference type="PROSITE" id="PS50995"/>
    </source>
</evidence>
<protein>
    <submittedName>
        <fullName evidence="2">Transcriptional regulator</fullName>
    </submittedName>
</protein>
<dbReference type="Gene3D" id="1.10.10.10">
    <property type="entry name" value="Winged helix-like DNA-binding domain superfamily/Winged helix DNA-binding domain"/>
    <property type="match status" value="1"/>
</dbReference>
<evidence type="ECO:0000313" key="3">
    <source>
        <dbReference type="Proteomes" id="UP000021053"/>
    </source>
</evidence>
<reference evidence="2 3" key="1">
    <citation type="submission" date="2013-07" db="EMBL/GenBank/DDBJ databases">
        <authorList>
            <consortium name="DOE Joint Genome Institute"/>
            <person name="Eisen J."/>
            <person name="Huntemann M."/>
            <person name="Han J."/>
            <person name="Chen A."/>
            <person name="Kyrpides N."/>
            <person name="Mavromatis K."/>
            <person name="Markowitz V."/>
            <person name="Palaniappan K."/>
            <person name="Ivanova N."/>
            <person name="Schaumberg A."/>
            <person name="Pati A."/>
            <person name="Liolios K."/>
            <person name="Nordberg H.P."/>
            <person name="Cantor M.N."/>
            <person name="Hua S.X."/>
            <person name="Woyke T."/>
        </authorList>
    </citation>
    <scope>NUCLEOTIDE SEQUENCE [LARGE SCALE GENOMIC DNA]</scope>
    <source>
        <strain evidence="2 3">DSM 44712</strain>
    </source>
</reference>
<comment type="caution">
    <text evidence="2">The sequence shown here is derived from an EMBL/GenBank/DDBJ whole genome shotgun (WGS) entry which is preliminary data.</text>
</comment>
<dbReference type="PANTHER" id="PTHR33164:SF99">
    <property type="entry name" value="MARR FAMILY REGULATORY PROTEIN"/>
    <property type="match status" value="1"/>
</dbReference>
<evidence type="ECO:0000313" key="2">
    <source>
        <dbReference type="EMBL" id="EXG80087.1"/>
    </source>
</evidence>
<dbReference type="InterPro" id="IPR036390">
    <property type="entry name" value="WH_DNA-bd_sf"/>
</dbReference>
<dbReference type="GO" id="GO:0003700">
    <property type="term" value="F:DNA-binding transcription factor activity"/>
    <property type="evidence" value="ECO:0007669"/>
    <property type="project" value="InterPro"/>
</dbReference>
<dbReference type="EMBL" id="JFBT01000001">
    <property type="protein sequence ID" value="EXG80087.1"/>
    <property type="molecule type" value="Genomic_DNA"/>
</dbReference>
<sequence>MMCQLFPGKVIGMTDPRWLDADEQRAWRRYLRMHAELTTRLARQLQSESDLSLADFEVLVNLTDVPEGRIRVTELAKSLQWEKSRLSHHFSRMEKRGLVVREDCPSDARGAFVVLTPHGRATIEAAAPGHVETVRSLMFDGLTDEQVDALESIADVVLDRIERADAGALRSAPPGAAGA</sequence>
<gene>
    <name evidence="2" type="ORF">CryarDRAFT_1152</name>
</gene>
<dbReference type="Proteomes" id="UP000021053">
    <property type="component" value="Unassembled WGS sequence"/>
</dbReference>
<dbReference type="PROSITE" id="PS50995">
    <property type="entry name" value="HTH_MARR_2"/>
    <property type="match status" value="1"/>
</dbReference>